<dbReference type="Proteomes" id="UP000655589">
    <property type="component" value="Unassembled WGS sequence"/>
</dbReference>
<sequence>MDERGREVSGEIVGVAERLDGAELFKDRESLRPVRRELIPRPFFAAKYHCDPPHGACHRMAT</sequence>
<organism evidence="1 2">
    <name type="scientific">Promicromonospora citrea</name>
    <dbReference type="NCBI Taxonomy" id="43677"/>
    <lineage>
        <taxon>Bacteria</taxon>
        <taxon>Bacillati</taxon>
        <taxon>Actinomycetota</taxon>
        <taxon>Actinomycetes</taxon>
        <taxon>Micrococcales</taxon>
        <taxon>Promicromonosporaceae</taxon>
        <taxon>Promicromonospora</taxon>
    </lineage>
</organism>
<protein>
    <submittedName>
        <fullName evidence="1">Uncharacterized protein</fullName>
    </submittedName>
</protein>
<name>A0A8H9GF26_9MICO</name>
<dbReference type="AlphaFoldDB" id="A0A8H9GF26"/>
<proteinExistence type="predicted"/>
<evidence type="ECO:0000313" key="1">
    <source>
        <dbReference type="EMBL" id="GGM18176.1"/>
    </source>
</evidence>
<gene>
    <name evidence="1" type="ORF">GCM10010102_12250</name>
</gene>
<keyword evidence="2" id="KW-1185">Reference proteome</keyword>
<comment type="caution">
    <text evidence="1">The sequence shown here is derived from an EMBL/GenBank/DDBJ whole genome shotgun (WGS) entry which is preliminary data.</text>
</comment>
<reference evidence="1" key="1">
    <citation type="journal article" date="2014" name="Int. J. Syst. Evol. Microbiol.">
        <title>Complete genome sequence of Corynebacterium casei LMG S-19264T (=DSM 44701T), isolated from a smear-ripened cheese.</title>
        <authorList>
            <consortium name="US DOE Joint Genome Institute (JGI-PGF)"/>
            <person name="Walter F."/>
            <person name="Albersmeier A."/>
            <person name="Kalinowski J."/>
            <person name="Ruckert C."/>
        </authorList>
    </citation>
    <scope>NUCLEOTIDE SEQUENCE</scope>
    <source>
        <strain evidence="1">JCM 3051</strain>
    </source>
</reference>
<reference evidence="1" key="2">
    <citation type="submission" date="2020-09" db="EMBL/GenBank/DDBJ databases">
        <authorList>
            <person name="Sun Q."/>
            <person name="Ohkuma M."/>
        </authorList>
    </citation>
    <scope>NUCLEOTIDE SEQUENCE</scope>
    <source>
        <strain evidence="1">JCM 3051</strain>
    </source>
</reference>
<evidence type="ECO:0000313" key="2">
    <source>
        <dbReference type="Proteomes" id="UP000655589"/>
    </source>
</evidence>
<accession>A0A8H9GF26</accession>
<dbReference type="EMBL" id="BMPT01000004">
    <property type="protein sequence ID" value="GGM18176.1"/>
    <property type="molecule type" value="Genomic_DNA"/>
</dbReference>